<comment type="caution">
    <text evidence="8">The sequence shown here is derived from an EMBL/GenBank/DDBJ whole genome shotgun (WGS) entry which is preliminary data.</text>
</comment>
<dbReference type="Gene3D" id="2.40.30.10">
    <property type="entry name" value="Translation factors"/>
    <property type="match status" value="1"/>
</dbReference>
<evidence type="ECO:0000256" key="4">
    <source>
        <dbReference type="ARBA" id="ARBA00023002"/>
    </source>
</evidence>
<sequence>MGLHSDNTVISTMTLPAVPAESMEIVFKSETTERIAESFIDNVPFPLSASPVFHVPVNSLKFISRRNDKNIIELILNFKDVNYDYHPGDTLSVIPKNDSEEVESIADILGLREKLDNVCELSLINKPLEGKQKLSTKSIPTHLPAVSTLRHILEECVEIRGPPKKLFIRALAEYTTNLEEKNTLLELCSREGSKKYEKFCSTEGNTVGPGFGLLKFLQTFPSCVPPVTVILQHLPRLKARPYSIASSPLVSDKIRLIFSVYKEKECKGVCTGWLENLMTFQSLEEQFNSMNLNDAKVLIPSFLRKSVGFRLPEDPSTPIILIGPGTGIAPFLGFLEHRAAQMKADKSKEYGEVWLFYGCQNPEIDFIYEDSLKGYLKHNVLSELFLSFSRYSGSYDGWDGAKYVQDNIKKFGEKFVDQLLDKESVLYISGDAKNMFKDVMECISSTIQNHRGVGQDEASNIIKELVKKKRYLQDIWC</sequence>
<keyword evidence="4" id="KW-0560">Oxidoreductase</keyword>
<evidence type="ECO:0000313" key="8">
    <source>
        <dbReference type="EMBL" id="KAG8232311.1"/>
    </source>
</evidence>
<proteinExistence type="predicted"/>
<dbReference type="InterPro" id="IPR023173">
    <property type="entry name" value="NADPH_Cyt_P450_Rdtase_alpha"/>
</dbReference>
<evidence type="ECO:0000256" key="5">
    <source>
        <dbReference type="ARBA" id="ARBA00039088"/>
    </source>
</evidence>
<gene>
    <name evidence="8" type="ORF">J437_LFUL009410</name>
</gene>
<evidence type="ECO:0000256" key="2">
    <source>
        <dbReference type="ARBA" id="ARBA00022630"/>
    </source>
</evidence>
<dbReference type="SUPFAM" id="SSF52343">
    <property type="entry name" value="Ferredoxin reductase-like, C-terminal NADP-linked domain"/>
    <property type="match status" value="1"/>
</dbReference>
<dbReference type="InterPro" id="IPR017938">
    <property type="entry name" value="Riboflavin_synthase-like_b-brl"/>
</dbReference>
<dbReference type="GO" id="GO:0010181">
    <property type="term" value="F:FMN binding"/>
    <property type="evidence" value="ECO:0007669"/>
    <property type="project" value="TreeGrafter"/>
</dbReference>
<reference evidence="8" key="1">
    <citation type="submission" date="2013-04" db="EMBL/GenBank/DDBJ databases">
        <authorList>
            <person name="Qu J."/>
            <person name="Murali S.C."/>
            <person name="Bandaranaike D."/>
            <person name="Bellair M."/>
            <person name="Blankenburg K."/>
            <person name="Chao H."/>
            <person name="Dinh H."/>
            <person name="Doddapaneni H."/>
            <person name="Downs B."/>
            <person name="Dugan-Rocha S."/>
            <person name="Elkadiri S."/>
            <person name="Gnanaolivu R.D."/>
            <person name="Hernandez B."/>
            <person name="Javaid M."/>
            <person name="Jayaseelan J.C."/>
            <person name="Lee S."/>
            <person name="Li M."/>
            <person name="Ming W."/>
            <person name="Munidasa M."/>
            <person name="Muniz J."/>
            <person name="Nguyen L."/>
            <person name="Ongeri F."/>
            <person name="Osuji N."/>
            <person name="Pu L.-L."/>
            <person name="Puazo M."/>
            <person name="Qu C."/>
            <person name="Quiroz J."/>
            <person name="Raj R."/>
            <person name="Weissenberger G."/>
            <person name="Xin Y."/>
            <person name="Zou X."/>
            <person name="Han Y."/>
            <person name="Richards S."/>
            <person name="Worley K."/>
            <person name="Muzny D."/>
            <person name="Gibbs R."/>
        </authorList>
    </citation>
    <scope>NUCLEOTIDE SEQUENCE</scope>
    <source>
        <strain evidence="8">Sampled in the wild</strain>
    </source>
</reference>
<dbReference type="GO" id="GO:0030586">
    <property type="term" value="F:[methionine synthase] reductase (NADPH) activity"/>
    <property type="evidence" value="ECO:0007669"/>
    <property type="project" value="UniProtKB-EC"/>
</dbReference>
<keyword evidence="3" id="KW-0274">FAD</keyword>
<dbReference type="InterPro" id="IPR039261">
    <property type="entry name" value="FNR_nucleotide-bd"/>
</dbReference>
<dbReference type="GO" id="GO:0050660">
    <property type="term" value="F:flavin adenine dinucleotide binding"/>
    <property type="evidence" value="ECO:0007669"/>
    <property type="project" value="TreeGrafter"/>
</dbReference>
<dbReference type="AlphaFoldDB" id="A0A8K0P3I1"/>
<name>A0A8K0P3I1_LADFU</name>
<organism evidence="8 9">
    <name type="scientific">Ladona fulva</name>
    <name type="common">Scarce chaser dragonfly</name>
    <name type="synonym">Libellula fulva</name>
    <dbReference type="NCBI Taxonomy" id="123851"/>
    <lineage>
        <taxon>Eukaryota</taxon>
        <taxon>Metazoa</taxon>
        <taxon>Ecdysozoa</taxon>
        <taxon>Arthropoda</taxon>
        <taxon>Hexapoda</taxon>
        <taxon>Insecta</taxon>
        <taxon>Pterygota</taxon>
        <taxon>Palaeoptera</taxon>
        <taxon>Odonata</taxon>
        <taxon>Epiprocta</taxon>
        <taxon>Anisoptera</taxon>
        <taxon>Libelluloidea</taxon>
        <taxon>Libellulidae</taxon>
        <taxon>Ladona</taxon>
    </lineage>
</organism>
<dbReference type="InterPro" id="IPR001709">
    <property type="entry name" value="Flavoprot_Pyr_Nucl_cyt_Rdtase"/>
</dbReference>
<evidence type="ECO:0000313" key="9">
    <source>
        <dbReference type="Proteomes" id="UP000792457"/>
    </source>
</evidence>
<dbReference type="InterPro" id="IPR017927">
    <property type="entry name" value="FAD-bd_FR_type"/>
</dbReference>
<evidence type="ECO:0000256" key="1">
    <source>
        <dbReference type="ARBA" id="ARBA00001974"/>
    </source>
</evidence>
<dbReference type="EMBL" id="KZ308611">
    <property type="protein sequence ID" value="KAG8232311.1"/>
    <property type="molecule type" value="Genomic_DNA"/>
</dbReference>
<dbReference type="SUPFAM" id="SSF63380">
    <property type="entry name" value="Riboflavin synthase domain-like"/>
    <property type="match status" value="1"/>
</dbReference>
<dbReference type="GO" id="GO:0005829">
    <property type="term" value="C:cytosol"/>
    <property type="evidence" value="ECO:0007669"/>
    <property type="project" value="TreeGrafter"/>
</dbReference>
<keyword evidence="9" id="KW-1185">Reference proteome</keyword>
<dbReference type="Pfam" id="PF00667">
    <property type="entry name" value="FAD_binding_1"/>
    <property type="match status" value="1"/>
</dbReference>
<evidence type="ECO:0000256" key="6">
    <source>
        <dbReference type="ARBA" id="ARBA00040659"/>
    </source>
</evidence>
<dbReference type="Gene3D" id="3.40.50.80">
    <property type="entry name" value="Nucleotide-binding domain of ferredoxin-NADP reductase (FNR) module"/>
    <property type="match status" value="1"/>
</dbReference>
<dbReference type="PRINTS" id="PR00371">
    <property type="entry name" value="FPNCR"/>
</dbReference>
<dbReference type="PANTHER" id="PTHR19384">
    <property type="entry name" value="NITRIC OXIDE SYNTHASE-RELATED"/>
    <property type="match status" value="1"/>
</dbReference>
<comment type="cofactor">
    <cofactor evidence="1">
        <name>FAD</name>
        <dbReference type="ChEBI" id="CHEBI:57692"/>
    </cofactor>
</comment>
<dbReference type="FunFam" id="1.20.990.10:FF:000007">
    <property type="entry name" value="Methionine synthase reductase"/>
    <property type="match status" value="1"/>
</dbReference>
<feature type="domain" description="FAD-binding FR-type" evidence="7">
    <location>
        <begin position="50"/>
        <end position="312"/>
    </location>
</feature>
<accession>A0A8K0P3I1</accession>
<dbReference type="PANTHER" id="PTHR19384:SF84">
    <property type="entry name" value="METHIONINE SYNTHASE REDUCTASE"/>
    <property type="match status" value="1"/>
</dbReference>
<dbReference type="InterPro" id="IPR001433">
    <property type="entry name" value="OxRdtase_FAD/NAD-bd"/>
</dbReference>
<dbReference type="GO" id="GO:0009086">
    <property type="term" value="P:methionine biosynthetic process"/>
    <property type="evidence" value="ECO:0007669"/>
    <property type="project" value="TreeGrafter"/>
</dbReference>
<protein>
    <recommendedName>
        <fullName evidence="6">Methionine synthase reductase</fullName>
        <ecNumber evidence="5">1.16.1.8</ecNumber>
    </recommendedName>
</protein>
<reference evidence="8" key="2">
    <citation type="submission" date="2017-10" db="EMBL/GenBank/DDBJ databases">
        <title>Ladona fulva Genome sequencing and assembly.</title>
        <authorList>
            <person name="Murali S."/>
            <person name="Richards S."/>
            <person name="Bandaranaike D."/>
            <person name="Bellair M."/>
            <person name="Blankenburg K."/>
            <person name="Chao H."/>
            <person name="Dinh H."/>
            <person name="Doddapaneni H."/>
            <person name="Dugan-Rocha S."/>
            <person name="Elkadiri S."/>
            <person name="Gnanaolivu R."/>
            <person name="Hernandez B."/>
            <person name="Skinner E."/>
            <person name="Javaid M."/>
            <person name="Lee S."/>
            <person name="Li M."/>
            <person name="Ming W."/>
            <person name="Munidasa M."/>
            <person name="Muniz J."/>
            <person name="Nguyen L."/>
            <person name="Hughes D."/>
            <person name="Osuji N."/>
            <person name="Pu L.-L."/>
            <person name="Puazo M."/>
            <person name="Qu C."/>
            <person name="Quiroz J."/>
            <person name="Raj R."/>
            <person name="Weissenberger G."/>
            <person name="Xin Y."/>
            <person name="Zou X."/>
            <person name="Han Y."/>
            <person name="Worley K."/>
            <person name="Muzny D."/>
            <person name="Gibbs R."/>
        </authorList>
    </citation>
    <scope>NUCLEOTIDE SEQUENCE</scope>
    <source>
        <strain evidence="8">Sampled in the wild</strain>
    </source>
</reference>
<dbReference type="InterPro" id="IPR003097">
    <property type="entry name" value="CysJ-like_FAD-binding"/>
</dbReference>
<dbReference type="Pfam" id="PF00175">
    <property type="entry name" value="NAD_binding_1"/>
    <property type="match status" value="1"/>
</dbReference>
<evidence type="ECO:0000256" key="3">
    <source>
        <dbReference type="ARBA" id="ARBA00022827"/>
    </source>
</evidence>
<keyword evidence="2" id="KW-0285">Flavoprotein</keyword>
<dbReference type="OrthoDB" id="1856718at2759"/>
<evidence type="ECO:0000259" key="7">
    <source>
        <dbReference type="PROSITE" id="PS51384"/>
    </source>
</evidence>
<dbReference type="PROSITE" id="PS51384">
    <property type="entry name" value="FAD_FR"/>
    <property type="match status" value="1"/>
</dbReference>
<dbReference type="Gene3D" id="1.20.990.10">
    <property type="entry name" value="NADPH-cytochrome p450 Reductase, Chain A, domain 3"/>
    <property type="match status" value="1"/>
</dbReference>
<dbReference type="GO" id="GO:0050667">
    <property type="term" value="P:homocysteine metabolic process"/>
    <property type="evidence" value="ECO:0007669"/>
    <property type="project" value="TreeGrafter"/>
</dbReference>
<dbReference type="Proteomes" id="UP000792457">
    <property type="component" value="Unassembled WGS sequence"/>
</dbReference>
<dbReference type="EC" id="1.16.1.8" evidence="5"/>